<dbReference type="AlphaFoldDB" id="A0A9D2ZUA2"/>
<reference evidence="2" key="1">
    <citation type="journal article" date="2021" name="PeerJ">
        <title>Extensive microbial diversity within the chicken gut microbiome revealed by metagenomics and culture.</title>
        <authorList>
            <person name="Gilroy R."/>
            <person name="Ravi A."/>
            <person name="Getino M."/>
            <person name="Pursley I."/>
            <person name="Horton D.L."/>
            <person name="Alikhan N.F."/>
            <person name="Baker D."/>
            <person name="Gharbi K."/>
            <person name="Hall N."/>
            <person name="Watson M."/>
            <person name="Adriaenssens E.M."/>
            <person name="Foster-Nyarko E."/>
            <person name="Jarju S."/>
            <person name="Secka A."/>
            <person name="Antonio M."/>
            <person name="Oren A."/>
            <person name="Chaudhuri R.R."/>
            <person name="La Ragione R."/>
            <person name="Hildebrand F."/>
            <person name="Pallen M.J."/>
        </authorList>
    </citation>
    <scope>NUCLEOTIDE SEQUENCE</scope>
    <source>
        <strain evidence="2">MalCec1-1739</strain>
    </source>
</reference>
<evidence type="ECO:0008006" key="4">
    <source>
        <dbReference type="Google" id="ProtNLM"/>
    </source>
</evidence>
<name>A0A9D2ZUA2_9BACT</name>
<dbReference type="EMBL" id="DWUP01000082">
    <property type="protein sequence ID" value="HJD52867.1"/>
    <property type="molecule type" value="Genomic_DNA"/>
</dbReference>
<sequence length="316" mass="34171">MNVFFLFFIICCAVLQGCNARAGVSMAAGTAGDNIRVCDGEGDIVDQSAGMEVIARLSRAYGDAADVVGGFIGSSRCPEWLEGMYFDGAELVMQVTCDTVEARRALEEAAGVGTFRLERTDSGHPSQKQLKELMMRMRRRLAACGDTLLQSNVVGNGVGLRTINVTMIVCNAEWQRRFRTEVMDSPLLEFHGSTGDEPCTLSGTPDTLGVALMAEPAVLPVTAGAVRLVMSNGSGAGVEFGQSHVLAYERDGRWLVLPGNPNSNLLLLEVEPGDTCVMKADLYPGLNRNRPGRYRYFKEVEIGGEAVTLMAEFRLQ</sequence>
<organism evidence="2 3">
    <name type="scientific">Candidatus Avibacteroides avistercoris</name>
    <dbReference type="NCBI Taxonomy" id="2840690"/>
    <lineage>
        <taxon>Bacteria</taxon>
        <taxon>Pseudomonadati</taxon>
        <taxon>Bacteroidota</taxon>
        <taxon>Bacteroidia</taxon>
        <taxon>Bacteroidales</taxon>
        <taxon>Bacteroidaceae</taxon>
        <taxon>Bacteroidaceae incertae sedis</taxon>
        <taxon>Candidatus Avibacteroides</taxon>
    </lineage>
</organism>
<evidence type="ECO:0000313" key="3">
    <source>
        <dbReference type="Proteomes" id="UP000787625"/>
    </source>
</evidence>
<dbReference type="Proteomes" id="UP000787625">
    <property type="component" value="Unassembled WGS sequence"/>
</dbReference>
<comment type="caution">
    <text evidence="2">The sequence shown here is derived from an EMBL/GenBank/DDBJ whole genome shotgun (WGS) entry which is preliminary data.</text>
</comment>
<protein>
    <recommendedName>
        <fullName evidence="4">Lipoprotein</fullName>
    </recommendedName>
</protein>
<accession>A0A9D2ZUA2</accession>
<evidence type="ECO:0000256" key="1">
    <source>
        <dbReference type="SAM" id="SignalP"/>
    </source>
</evidence>
<evidence type="ECO:0000313" key="2">
    <source>
        <dbReference type="EMBL" id="HJD52867.1"/>
    </source>
</evidence>
<reference evidence="2" key="2">
    <citation type="submission" date="2021-04" db="EMBL/GenBank/DDBJ databases">
        <authorList>
            <person name="Gilroy R."/>
        </authorList>
    </citation>
    <scope>NUCLEOTIDE SEQUENCE</scope>
    <source>
        <strain evidence="2">MalCec1-1739</strain>
    </source>
</reference>
<gene>
    <name evidence="2" type="ORF">IAA93_03965</name>
</gene>
<feature type="signal peptide" evidence="1">
    <location>
        <begin position="1"/>
        <end position="27"/>
    </location>
</feature>
<feature type="chain" id="PRO_5038867860" description="Lipoprotein" evidence="1">
    <location>
        <begin position="28"/>
        <end position="316"/>
    </location>
</feature>
<keyword evidence="1" id="KW-0732">Signal</keyword>
<proteinExistence type="predicted"/>